<sequence>MPLWSVTLGKHVEVVKLDLLLVVRFVFGFLEVRTHLGGLSPNKDYYVSGNPTSSSTPSTSAAYRQRETETDYFSDFTAMSPAVVIPPGSENEGASWSVPHANATSSPTYRMQHQQQSSTDDFTYDNLPHVGASPCPQNDSSEIPTRSSNFLNFLSPNSRQDRRTTTVEESDLDRTLTNLSPPEPCSLTTAEPPPSAVSSKQPLHVYISEEEHLASQREALHDALSTPTGEADGYDQSHSSSGTVSSNTGSSKGIKVGPSSAGSTQGF</sequence>
<evidence type="ECO:0000313" key="4">
    <source>
        <dbReference type="WBParaSite" id="HNAJ_0000833101-mRNA-1"/>
    </source>
</evidence>
<name>A0A158QHZ2_RODNA</name>
<feature type="compositionally biased region" description="Low complexity" evidence="1">
    <location>
        <begin position="51"/>
        <end position="60"/>
    </location>
</feature>
<feature type="region of interest" description="Disordered" evidence="1">
    <location>
        <begin position="83"/>
        <end position="201"/>
    </location>
</feature>
<organism evidence="4">
    <name type="scientific">Rodentolepis nana</name>
    <name type="common">Dwarf tapeworm</name>
    <name type="synonym">Hymenolepis nana</name>
    <dbReference type="NCBI Taxonomy" id="102285"/>
    <lineage>
        <taxon>Eukaryota</taxon>
        <taxon>Metazoa</taxon>
        <taxon>Spiralia</taxon>
        <taxon>Lophotrochozoa</taxon>
        <taxon>Platyhelminthes</taxon>
        <taxon>Cestoda</taxon>
        <taxon>Eucestoda</taxon>
        <taxon>Cyclophyllidea</taxon>
        <taxon>Hymenolepididae</taxon>
        <taxon>Rodentolepis</taxon>
    </lineage>
</organism>
<dbReference type="OrthoDB" id="10408648at2759"/>
<proteinExistence type="predicted"/>
<feature type="compositionally biased region" description="Polar residues" evidence="1">
    <location>
        <begin position="102"/>
        <end position="121"/>
    </location>
</feature>
<dbReference type="AlphaFoldDB" id="A0A158QHZ2"/>
<keyword evidence="3" id="KW-1185">Reference proteome</keyword>
<feature type="compositionally biased region" description="Low complexity" evidence="1">
    <location>
        <begin position="237"/>
        <end position="251"/>
    </location>
</feature>
<protein>
    <submittedName>
        <fullName evidence="4">Tensin 1</fullName>
    </submittedName>
</protein>
<feature type="compositionally biased region" description="Polar residues" evidence="1">
    <location>
        <begin position="135"/>
        <end position="146"/>
    </location>
</feature>
<dbReference type="WBParaSite" id="HNAJ_0000833101-mRNA-1">
    <property type="protein sequence ID" value="HNAJ_0000833101-mRNA-1"/>
    <property type="gene ID" value="HNAJ_0000833101"/>
</dbReference>
<dbReference type="Proteomes" id="UP000278807">
    <property type="component" value="Unassembled WGS sequence"/>
</dbReference>
<feature type="region of interest" description="Disordered" evidence="1">
    <location>
        <begin position="218"/>
        <end position="267"/>
    </location>
</feature>
<evidence type="ECO:0000313" key="2">
    <source>
        <dbReference type="EMBL" id="VDO04240.1"/>
    </source>
</evidence>
<evidence type="ECO:0000313" key="3">
    <source>
        <dbReference type="Proteomes" id="UP000278807"/>
    </source>
</evidence>
<reference evidence="2 3" key="2">
    <citation type="submission" date="2018-11" db="EMBL/GenBank/DDBJ databases">
        <authorList>
            <consortium name="Pathogen Informatics"/>
        </authorList>
    </citation>
    <scope>NUCLEOTIDE SEQUENCE [LARGE SCALE GENOMIC DNA]</scope>
</reference>
<accession>A0A158QHZ2</accession>
<gene>
    <name evidence="2" type="ORF">HNAJ_LOCUS8327</name>
</gene>
<reference evidence="4" key="1">
    <citation type="submission" date="2016-04" db="UniProtKB">
        <authorList>
            <consortium name="WormBaseParasite"/>
        </authorList>
    </citation>
    <scope>IDENTIFICATION</scope>
</reference>
<feature type="region of interest" description="Disordered" evidence="1">
    <location>
        <begin position="41"/>
        <end position="65"/>
    </location>
</feature>
<dbReference type="STRING" id="102285.A0A158QHZ2"/>
<feature type="compositionally biased region" description="Low complexity" evidence="1">
    <location>
        <begin position="147"/>
        <end position="158"/>
    </location>
</feature>
<dbReference type="EMBL" id="UZAE01012260">
    <property type="protein sequence ID" value="VDO04240.1"/>
    <property type="molecule type" value="Genomic_DNA"/>
</dbReference>
<evidence type="ECO:0000256" key="1">
    <source>
        <dbReference type="SAM" id="MobiDB-lite"/>
    </source>
</evidence>